<gene>
    <name evidence="1" type="ORF">V1478_009627</name>
</gene>
<dbReference type="EMBL" id="JAUDFV010000141">
    <property type="protein sequence ID" value="KAL2722764.1"/>
    <property type="molecule type" value="Genomic_DNA"/>
</dbReference>
<comment type="caution">
    <text evidence="1">The sequence shown here is derived from an EMBL/GenBank/DDBJ whole genome shotgun (WGS) entry which is preliminary data.</text>
</comment>
<evidence type="ECO:0000313" key="2">
    <source>
        <dbReference type="Proteomes" id="UP001607302"/>
    </source>
</evidence>
<sequence>MHHFVNTLHRVGKSLSGWFSVGSISCICISTLPPLVAIRNFIDFCHLEPIGQYIIVVYDIVPFVHISERQWEFMEYWAFTTSCQPLQRSILLVDITTS</sequence>
<organism evidence="1 2">
    <name type="scientific">Vespula squamosa</name>
    <name type="common">Southern yellow jacket</name>
    <name type="synonym">Wasp</name>
    <dbReference type="NCBI Taxonomy" id="30214"/>
    <lineage>
        <taxon>Eukaryota</taxon>
        <taxon>Metazoa</taxon>
        <taxon>Ecdysozoa</taxon>
        <taxon>Arthropoda</taxon>
        <taxon>Hexapoda</taxon>
        <taxon>Insecta</taxon>
        <taxon>Pterygota</taxon>
        <taxon>Neoptera</taxon>
        <taxon>Endopterygota</taxon>
        <taxon>Hymenoptera</taxon>
        <taxon>Apocrita</taxon>
        <taxon>Aculeata</taxon>
        <taxon>Vespoidea</taxon>
        <taxon>Vespidae</taxon>
        <taxon>Vespinae</taxon>
        <taxon>Vespula</taxon>
    </lineage>
</organism>
<evidence type="ECO:0000313" key="1">
    <source>
        <dbReference type="EMBL" id="KAL2722764.1"/>
    </source>
</evidence>
<name>A0ABD2AQ68_VESSQ</name>
<reference evidence="1 2" key="1">
    <citation type="journal article" date="2024" name="Ann. Entomol. Soc. Am.">
        <title>Genomic analyses of the southern and eastern yellowjacket wasps (Hymenoptera: Vespidae) reveal evolutionary signatures of social life.</title>
        <authorList>
            <person name="Catto M.A."/>
            <person name="Caine P.B."/>
            <person name="Orr S.E."/>
            <person name="Hunt B.G."/>
            <person name="Goodisman M.A.D."/>
        </authorList>
    </citation>
    <scope>NUCLEOTIDE SEQUENCE [LARGE SCALE GENOMIC DNA]</scope>
    <source>
        <strain evidence="1">233</strain>
        <tissue evidence="1">Head and thorax</tissue>
    </source>
</reference>
<dbReference type="Proteomes" id="UP001607302">
    <property type="component" value="Unassembled WGS sequence"/>
</dbReference>
<keyword evidence="2" id="KW-1185">Reference proteome</keyword>
<dbReference type="AlphaFoldDB" id="A0ABD2AQ68"/>
<proteinExistence type="predicted"/>
<protein>
    <submittedName>
        <fullName evidence="1">Uncharacterized protein</fullName>
    </submittedName>
</protein>
<accession>A0ABD2AQ68</accession>